<gene>
    <name evidence="1" type="ORF">ACFOVU_04720</name>
</gene>
<dbReference type="RefSeq" id="WP_378530115.1">
    <property type="nucleotide sequence ID" value="NZ_JBHSBH010000004.1"/>
</dbReference>
<evidence type="ECO:0000313" key="1">
    <source>
        <dbReference type="EMBL" id="MFC3995203.1"/>
    </source>
</evidence>
<proteinExistence type="predicted"/>
<evidence type="ECO:0000313" key="2">
    <source>
        <dbReference type="Proteomes" id="UP001595847"/>
    </source>
</evidence>
<keyword evidence="2" id="KW-1185">Reference proteome</keyword>
<sequence>MSEAAPPGPTLERSPRLQLLSQLAATIRLIGGHALLSPAAEEFPVL</sequence>
<protein>
    <submittedName>
        <fullName evidence="1">Uncharacterized protein</fullName>
    </submittedName>
</protein>
<organism evidence="1 2">
    <name type="scientific">Nocardiopsis sediminis</name>
    <dbReference type="NCBI Taxonomy" id="1778267"/>
    <lineage>
        <taxon>Bacteria</taxon>
        <taxon>Bacillati</taxon>
        <taxon>Actinomycetota</taxon>
        <taxon>Actinomycetes</taxon>
        <taxon>Streptosporangiales</taxon>
        <taxon>Nocardiopsidaceae</taxon>
        <taxon>Nocardiopsis</taxon>
    </lineage>
</organism>
<comment type="caution">
    <text evidence="1">The sequence shown here is derived from an EMBL/GenBank/DDBJ whole genome shotgun (WGS) entry which is preliminary data.</text>
</comment>
<dbReference type="EMBL" id="JBHSBH010000004">
    <property type="protein sequence ID" value="MFC3995203.1"/>
    <property type="molecule type" value="Genomic_DNA"/>
</dbReference>
<reference evidence="2" key="1">
    <citation type="journal article" date="2019" name="Int. J. Syst. Evol. Microbiol.">
        <title>The Global Catalogue of Microorganisms (GCM) 10K type strain sequencing project: providing services to taxonomists for standard genome sequencing and annotation.</title>
        <authorList>
            <consortium name="The Broad Institute Genomics Platform"/>
            <consortium name="The Broad Institute Genome Sequencing Center for Infectious Disease"/>
            <person name="Wu L."/>
            <person name="Ma J."/>
        </authorList>
    </citation>
    <scope>NUCLEOTIDE SEQUENCE [LARGE SCALE GENOMIC DNA]</scope>
    <source>
        <strain evidence="2">TBRC 1826</strain>
    </source>
</reference>
<dbReference type="Proteomes" id="UP001595847">
    <property type="component" value="Unassembled WGS sequence"/>
</dbReference>
<name>A0ABV8FJG7_9ACTN</name>
<accession>A0ABV8FJG7</accession>